<dbReference type="PRINTS" id="PR00081">
    <property type="entry name" value="GDHRDH"/>
</dbReference>
<dbReference type="PANTHER" id="PTHR43157:SF31">
    <property type="entry name" value="PHOSPHATIDYLINOSITOL-GLYCAN BIOSYNTHESIS CLASS F PROTEIN"/>
    <property type="match status" value="1"/>
</dbReference>
<comment type="caution">
    <text evidence="2">The sequence shown here is derived from an EMBL/GenBank/DDBJ whole genome shotgun (WGS) entry which is preliminary data.</text>
</comment>
<proteinExistence type="predicted"/>
<dbReference type="OrthoDB" id="9809821at2"/>
<dbReference type="InterPro" id="IPR002347">
    <property type="entry name" value="SDR_fam"/>
</dbReference>
<sequence>MEGTHLDMKNKTVLLSGGTSGVGKATAIGLASRGAKVIILSRSGENGKQALLDIANATGNNQGELLISDLSLQSSIRETCAEFKRKYDRLDVLAHLGGAIYWEKLITKEGIERMFAVNVLSHFLLTQELLDMLKESRPSRVITVAGNPRFLKKPHIDFEDIQLLNHFSGMRAATQTMNARILLAFEWAKHLEGTGVASVAFHPGWVKSKLTRHSPWYLRMMAPFMNARAGDDCKPGVYAASAMEIAEANGAFLDDKMHILPIRHNYDIEAGPKLWRVCEELTSGQWAD</sequence>
<protein>
    <submittedName>
        <fullName evidence="2">SDR family NAD(P)-dependent oxidoreductase</fullName>
    </submittedName>
</protein>
<name>A0A4V2J418_9BACL</name>
<dbReference type="Gene3D" id="3.40.50.720">
    <property type="entry name" value="NAD(P)-binding Rossmann-like Domain"/>
    <property type="match status" value="1"/>
</dbReference>
<dbReference type="SUPFAM" id="SSF51735">
    <property type="entry name" value="NAD(P)-binding Rossmann-fold domains"/>
    <property type="match status" value="1"/>
</dbReference>
<dbReference type="Proteomes" id="UP000293142">
    <property type="component" value="Unassembled WGS sequence"/>
</dbReference>
<dbReference type="Pfam" id="PF00106">
    <property type="entry name" value="adh_short"/>
    <property type="match status" value="1"/>
</dbReference>
<reference evidence="2 3" key="1">
    <citation type="submission" date="2019-02" db="EMBL/GenBank/DDBJ databases">
        <title>Paenibacillus sp. nov., isolated from surface-sterilized tissue of Thalictrum simplex L.</title>
        <authorList>
            <person name="Tuo L."/>
        </authorList>
    </citation>
    <scope>NUCLEOTIDE SEQUENCE [LARGE SCALE GENOMIC DNA]</scope>
    <source>
        <strain evidence="2 3">N2SHLJ1</strain>
    </source>
</reference>
<dbReference type="AlphaFoldDB" id="A0A4V2J418"/>
<keyword evidence="3" id="KW-1185">Reference proteome</keyword>
<keyword evidence="1" id="KW-0560">Oxidoreductase</keyword>
<dbReference type="RefSeq" id="WP_131014764.1">
    <property type="nucleotide sequence ID" value="NZ_SIRE01000012.1"/>
</dbReference>
<dbReference type="InterPro" id="IPR036291">
    <property type="entry name" value="NAD(P)-bd_dom_sf"/>
</dbReference>
<accession>A0A4V2J418</accession>
<dbReference type="EMBL" id="SIRE01000012">
    <property type="protein sequence ID" value="TBL77373.1"/>
    <property type="molecule type" value="Genomic_DNA"/>
</dbReference>
<evidence type="ECO:0000313" key="2">
    <source>
        <dbReference type="EMBL" id="TBL77373.1"/>
    </source>
</evidence>
<evidence type="ECO:0000256" key="1">
    <source>
        <dbReference type="ARBA" id="ARBA00023002"/>
    </source>
</evidence>
<dbReference type="GO" id="GO:0016491">
    <property type="term" value="F:oxidoreductase activity"/>
    <property type="evidence" value="ECO:0007669"/>
    <property type="project" value="UniProtKB-KW"/>
</dbReference>
<dbReference type="PANTHER" id="PTHR43157">
    <property type="entry name" value="PHOSPHATIDYLINOSITOL-GLYCAN BIOSYNTHESIS CLASS F PROTEIN-RELATED"/>
    <property type="match status" value="1"/>
</dbReference>
<gene>
    <name evidence="2" type="ORF">EYB31_18020</name>
</gene>
<organism evidence="2 3">
    <name type="scientific">Paenibacillus thalictri</name>
    <dbReference type="NCBI Taxonomy" id="2527873"/>
    <lineage>
        <taxon>Bacteria</taxon>
        <taxon>Bacillati</taxon>
        <taxon>Bacillota</taxon>
        <taxon>Bacilli</taxon>
        <taxon>Bacillales</taxon>
        <taxon>Paenibacillaceae</taxon>
        <taxon>Paenibacillus</taxon>
    </lineage>
</organism>
<evidence type="ECO:0000313" key="3">
    <source>
        <dbReference type="Proteomes" id="UP000293142"/>
    </source>
</evidence>